<dbReference type="InterPro" id="IPR002575">
    <property type="entry name" value="Aminoglycoside_PTrfase"/>
</dbReference>
<sequence length="369" mass="40316">MERLRGGTKKGVYRLTLDDDSTAVAYVWSADEDYWDQPDPDPRDVFSHGTGRGGVRKVPPAPRRPARTLAAPAEHPRTTSTRASARHSPSLRPGVPPEHAPDAAGPASGRTTGLYGHPLRLFTAAHDRLAAAGVRTPRLMYADATHTHLPADAAVVEDMTGGSLEDALARDPREAPRLMDRMADLLATLHSHTGPRFGKAAVVDDGGSSHGVSCEQRITDGALRCIAEAARRELRAAAVRRELEDTIHALTAAVRPRDRHTLIHAELGPDHVLLTSDGQPALIDVEGLMYFDVEHEHVFLELRFGPHYDALRAPGLDEARMRLYRLSMHLGLVSGPLTLIEGDFPHPERMREIAEHNLQQALSLLKNAV</sequence>
<keyword evidence="4" id="KW-1185">Reference proteome</keyword>
<dbReference type="InterPro" id="IPR011009">
    <property type="entry name" value="Kinase-like_dom_sf"/>
</dbReference>
<accession>A0ABN3IB24</accession>
<proteinExistence type="predicted"/>
<dbReference type="SUPFAM" id="SSF56112">
    <property type="entry name" value="Protein kinase-like (PK-like)"/>
    <property type="match status" value="1"/>
</dbReference>
<dbReference type="EMBL" id="BAAASE010000004">
    <property type="protein sequence ID" value="GAA2399665.1"/>
    <property type="molecule type" value="Genomic_DNA"/>
</dbReference>
<reference evidence="3 4" key="1">
    <citation type="journal article" date="2019" name="Int. J. Syst. Evol. Microbiol.">
        <title>The Global Catalogue of Microorganisms (GCM) 10K type strain sequencing project: providing services to taxonomists for standard genome sequencing and annotation.</title>
        <authorList>
            <consortium name="The Broad Institute Genomics Platform"/>
            <consortium name="The Broad Institute Genome Sequencing Center for Infectious Disease"/>
            <person name="Wu L."/>
            <person name="Ma J."/>
        </authorList>
    </citation>
    <scope>NUCLEOTIDE SEQUENCE [LARGE SCALE GENOMIC DNA]</scope>
    <source>
        <strain evidence="3 4">JCM 4358</strain>
    </source>
</reference>
<organism evidence="3 4">
    <name type="scientific">Streptomyces coeruleofuscus</name>
    <dbReference type="NCBI Taxonomy" id="66879"/>
    <lineage>
        <taxon>Bacteria</taxon>
        <taxon>Bacillati</taxon>
        <taxon>Actinomycetota</taxon>
        <taxon>Actinomycetes</taxon>
        <taxon>Kitasatosporales</taxon>
        <taxon>Streptomycetaceae</taxon>
        <taxon>Streptomyces</taxon>
    </lineage>
</organism>
<evidence type="ECO:0000313" key="4">
    <source>
        <dbReference type="Proteomes" id="UP001499986"/>
    </source>
</evidence>
<protein>
    <recommendedName>
        <fullName evidence="2">Aminoglycoside phosphotransferase domain-containing protein</fullName>
    </recommendedName>
</protein>
<evidence type="ECO:0000256" key="1">
    <source>
        <dbReference type="SAM" id="MobiDB-lite"/>
    </source>
</evidence>
<feature type="domain" description="Aminoglycoside phosphotransferase" evidence="2">
    <location>
        <begin position="120"/>
        <end position="296"/>
    </location>
</feature>
<dbReference type="Pfam" id="PF01636">
    <property type="entry name" value="APH"/>
    <property type="match status" value="1"/>
</dbReference>
<dbReference type="Proteomes" id="UP001499986">
    <property type="component" value="Unassembled WGS sequence"/>
</dbReference>
<evidence type="ECO:0000259" key="2">
    <source>
        <dbReference type="Pfam" id="PF01636"/>
    </source>
</evidence>
<dbReference type="Gene3D" id="3.90.1200.10">
    <property type="match status" value="1"/>
</dbReference>
<name>A0ABN3IB24_9ACTN</name>
<comment type="caution">
    <text evidence="3">The sequence shown here is derived from an EMBL/GenBank/DDBJ whole genome shotgun (WGS) entry which is preliminary data.</text>
</comment>
<feature type="region of interest" description="Disordered" evidence="1">
    <location>
        <begin position="32"/>
        <end position="110"/>
    </location>
</feature>
<gene>
    <name evidence="3" type="ORF">GCM10010255_35380</name>
</gene>
<evidence type="ECO:0000313" key="3">
    <source>
        <dbReference type="EMBL" id="GAA2399665.1"/>
    </source>
</evidence>